<gene>
    <name evidence="3" type="ORF">UFOVP291_27</name>
</gene>
<keyword evidence="1" id="KW-0175">Coiled coil</keyword>
<keyword evidence="2" id="KW-0812">Transmembrane</keyword>
<dbReference type="PROSITE" id="PS51257">
    <property type="entry name" value="PROKAR_LIPOPROTEIN"/>
    <property type="match status" value="1"/>
</dbReference>
<evidence type="ECO:0000256" key="2">
    <source>
        <dbReference type="SAM" id="Phobius"/>
    </source>
</evidence>
<feature type="coiled-coil region" evidence="1">
    <location>
        <begin position="103"/>
        <end position="147"/>
    </location>
</feature>
<feature type="transmembrane region" description="Helical" evidence="2">
    <location>
        <begin position="213"/>
        <end position="233"/>
    </location>
</feature>
<sequence length="245" mass="25676">MRALLVIASLALAGCSTVRKDAPLIVVPPAPVQQAELHAVWENEVAQDLAIFKAIRPSLSGPAPALNLYDSATQGLASLSGEPTAKAIDMFKGYVDKPDEKVLSALRAEKVALDKKTDDLEVKVKAEEEARIRAEAAKEAADQAAVQAAIQARKAESVSKLTTVGAIAAGVGILALLFGHLLGISKLTAGLVISAGIGIAVAAPWLIDLAEMKWVVIALLAFLGTDLVIFVAVKSWRYLKPNGQA</sequence>
<dbReference type="EMBL" id="LR796301">
    <property type="protein sequence ID" value="CAB4135497.1"/>
    <property type="molecule type" value="Genomic_DNA"/>
</dbReference>
<evidence type="ECO:0000313" key="3">
    <source>
        <dbReference type="EMBL" id="CAB4135497.1"/>
    </source>
</evidence>
<feature type="transmembrane region" description="Helical" evidence="2">
    <location>
        <begin position="161"/>
        <end position="182"/>
    </location>
</feature>
<feature type="transmembrane region" description="Helical" evidence="2">
    <location>
        <begin position="189"/>
        <end position="207"/>
    </location>
</feature>
<name>A0A6J5LR36_9CAUD</name>
<organism evidence="3">
    <name type="scientific">uncultured Caudovirales phage</name>
    <dbReference type="NCBI Taxonomy" id="2100421"/>
    <lineage>
        <taxon>Viruses</taxon>
        <taxon>Duplodnaviria</taxon>
        <taxon>Heunggongvirae</taxon>
        <taxon>Uroviricota</taxon>
        <taxon>Caudoviricetes</taxon>
        <taxon>Peduoviridae</taxon>
        <taxon>Maltschvirus</taxon>
        <taxon>Maltschvirus maltsch</taxon>
    </lineage>
</organism>
<proteinExistence type="predicted"/>
<protein>
    <submittedName>
        <fullName evidence="3">Uncharacterized protein</fullName>
    </submittedName>
</protein>
<keyword evidence="2" id="KW-0472">Membrane</keyword>
<evidence type="ECO:0000256" key="1">
    <source>
        <dbReference type="SAM" id="Coils"/>
    </source>
</evidence>
<accession>A0A6J5LR36</accession>
<reference evidence="3" key="1">
    <citation type="submission" date="2020-04" db="EMBL/GenBank/DDBJ databases">
        <authorList>
            <person name="Chiriac C."/>
            <person name="Salcher M."/>
            <person name="Ghai R."/>
            <person name="Kavagutti S V."/>
        </authorList>
    </citation>
    <scope>NUCLEOTIDE SEQUENCE</scope>
</reference>
<keyword evidence="2" id="KW-1133">Transmembrane helix</keyword>